<dbReference type="PIRSF" id="PIRSF019345">
    <property type="entry name" value="ScpB"/>
    <property type="match status" value="1"/>
</dbReference>
<dbReference type="EMBL" id="CP022743">
    <property type="protein sequence ID" value="ASU35299.1"/>
    <property type="molecule type" value="Genomic_DNA"/>
</dbReference>
<evidence type="ECO:0000313" key="6">
    <source>
        <dbReference type="Proteomes" id="UP000215002"/>
    </source>
</evidence>
<name>A0A223NZI4_9SPHI</name>
<evidence type="ECO:0000256" key="2">
    <source>
        <dbReference type="ARBA" id="ARBA00022618"/>
    </source>
</evidence>
<dbReference type="PANTHER" id="PTHR34298">
    <property type="entry name" value="SEGREGATION AND CONDENSATION PROTEIN B"/>
    <property type="match status" value="1"/>
</dbReference>
<keyword evidence="1" id="KW-0963">Cytoplasm</keyword>
<evidence type="ECO:0000256" key="3">
    <source>
        <dbReference type="ARBA" id="ARBA00022829"/>
    </source>
</evidence>
<dbReference type="GO" id="GO:0051304">
    <property type="term" value="P:chromosome separation"/>
    <property type="evidence" value="ECO:0007669"/>
    <property type="project" value="InterPro"/>
</dbReference>
<sequence>MLSRYYDFLPLACISAFSGFRTSGLFTTFGLEMDNIEQYIEALIFASEQSIRTEEILYCLQSAFNQDFSEDEINRCIQNITDKYNDKQFAIEIVKISNGYQFLTKKDYHQVISLLQAQRSKKKLSQAALETLAIIAYKQPVTKPDIEQIRGVNCDYSIQKLLEKELIAIVGKSEALGKPILYGTSSLFMDYFGINSISELPQMKDFTDNTVSIGEQSE</sequence>
<gene>
    <name evidence="5" type="ORF">MuYL_3414</name>
</gene>
<dbReference type="InterPro" id="IPR036390">
    <property type="entry name" value="WH_DNA-bd_sf"/>
</dbReference>
<dbReference type="InterPro" id="IPR036388">
    <property type="entry name" value="WH-like_DNA-bd_sf"/>
</dbReference>
<evidence type="ECO:0000256" key="1">
    <source>
        <dbReference type="ARBA" id="ARBA00022490"/>
    </source>
</evidence>
<keyword evidence="2" id="KW-0132">Cell division</keyword>
<dbReference type="Proteomes" id="UP000215002">
    <property type="component" value="Chromosome"/>
</dbReference>
<dbReference type="KEGG" id="muc:MuYL_3414"/>
<dbReference type="GO" id="GO:0051301">
    <property type="term" value="P:cell division"/>
    <property type="evidence" value="ECO:0007669"/>
    <property type="project" value="UniProtKB-KW"/>
</dbReference>
<evidence type="ECO:0000256" key="4">
    <source>
        <dbReference type="ARBA" id="ARBA00023306"/>
    </source>
</evidence>
<dbReference type="Gene3D" id="1.10.10.10">
    <property type="entry name" value="Winged helix-like DNA-binding domain superfamily/Winged helix DNA-binding domain"/>
    <property type="match status" value="2"/>
</dbReference>
<reference evidence="5 6" key="1">
    <citation type="submission" date="2017-08" db="EMBL/GenBank/DDBJ databases">
        <title>Complete genome sequence of Mucilaginibacter sp. strain BJC16-A31.</title>
        <authorList>
            <consortium name="Henan University of Science and Technology"/>
            <person name="You X."/>
        </authorList>
    </citation>
    <scope>NUCLEOTIDE SEQUENCE [LARGE SCALE GENOMIC DNA]</scope>
    <source>
        <strain evidence="5 6">BJC16-A31</strain>
    </source>
</reference>
<dbReference type="NCBIfam" id="TIGR00281">
    <property type="entry name" value="SMC-Scp complex subunit ScpB"/>
    <property type="match status" value="1"/>
</dbReference>
<dbReference type="SUPFAM" id="SSF46785">
    <property type="entry name" value="Winged helix' DNA-binding domain"/>
    <property type="match status" value="2"/>
</dbReference>
<proteinExistence type="predicted"/>
<dbReference type="InterPro" id="IPR005234">
    <property type="entry name" value="ScpB_csome_segregation"/>
</dbReference>
<organism evidence="5 6">
    <name type="scientific">Mucilaginibacter xinganensis</name>
    <dbReference type="NCBI Taxonomy" id="1234841"/>
    <lineage>
        <taxon>Bacteria</taxon>
        <taxon>Pseudomonadati</taxon>
        <taxon>Bacteroidota</taxon>
        <taxon>Sphingobacteriia</taxon>
        <taxon>Sphingobacteriales</taxon>
        <taxon>Sphingobacteriaceae</taxon>
        <taxon>Mucilaginibacter</taxon>
    </lineage>
</organism>
<dbReference type="AlphaFoldDB" id="A0A223NZI4"/>
<keyword evidence="4" id="KW-0131">Cell cycle</keyword>
<dbReference type="PANTHER" id="PTHR34298:SF2">
    <property type="entry name" value="SEGREGATION AND CONDENSATION PROTEIN B"/>
    <property type="match status" value="1"/>
</dbReference>
<dbReference type="Pfam" id="PF04079">
    <property type="entry name" value="SMC_ScpB"/>
    <property type="match status" value="1"/>
</dbReference>
<evidence type="ECO:0000313" key="5">
    <source>
        <dbReference type="EMBL" id="ASU35299.1"/>
    </source>
</evidence>
<keyword evidence="3" id="KW-0159">Chromosome partition</keyword>
<protein>
    <submittedName>
        <fullName evidence="5">Segregation and condensation protein B</fullName>
    </submittedName>
</protein>
<keyword evidence="6" id="KW-1185">Reference proteome</keyword>
<accession>A0A223NZI4</accession>